<dbReference type="RefSeq" id="WP_091936099.1">
    <property type="nucleotide sequence ID" value="NZ_FNCY01000005.1"/>
</dbReference>
<dbReference type="Gene3D" id="3.60.15.10">
    <property type="entry name" value="Ribonuclease Z/Hydroxyacylglutathione hydrolase-like"/>
    <property type="match status" value="1"/>
</dbReference>
<accession>A0A1G8BD99</accession>
<evidence type="ECO:0000313" key="8">
    <source>
        <dbReference type="Proteomes" id="UP000198607"/>
    </source>
</evidence>
<protein>
    <submittedName>
        <fullName evidence="7">Glyoxylase, beta-lactamase superfamily II</fullName>
    </submittedName>
</protein>
<dbReference type="InterPro" id="IPR036866">
    <property type="entry name" value="RibonucZ/Hydroxyglut_hydro"/>
</dbReference>
<gene>
    <name evidence="7" type="ORF">SAMN05660652_01485</name>
</gene>
<keyword evidence="3" id="KW-0479">Metal-binding</keyword>
<comment type="similarity">
    <text evidence="2">Belongs to the metallo-beta-lactamase superfamily.</text>
</comment>
<evidence type="ECO:0000256" key="1">
    <source>
        <dbReference type="ARBA" id="ARBA00001947"/>
    </source>
</evidence>
<dbReference type="Proteomes" id="UP000198607">
    <property type="component" value="Unassembled WGS sequence"/>
</dbReference>
<dbReference type="OrthoDB" id="5443440at2"/>
<dbReference type="GO" id="GO:0046872">
    <property type="term" value="F:metal ion binding"/>
    <property type="evidence" value="ECO:0007669"/>
    <property type="project" value="UniProtKB-KW"/>
</dbReference>
<proteinExistence type="inferred from homology"/>
<comment type="cofactor">
    <cofactor evidence="1">
        <name>Zn(2+)</name>
        <dbReference type="ChEBI" id="CHEBI:29105"/>
    </cofactor>
</comment>
<dbReference type="EMBL" id="FNCY01000005">
    <property type="protein sequence ID" value="SDH31003.1"/>
    <property type="molecule type" value="Genomic_DNA"/>
</dbReference>
<evidence type="ECO:0000256" key="2">
    <source>
        <dbReference type="ARBA" id="ARBA00007749"/>
    </source>
</evidence>
<evidence type="ECO:0000256" key="3">
    <source>
        <dbReference type="ARBA" id="ARBA00022723"/>
    </source>
</evidence>
<dbReference type="GO" id="GO:0016787">
    <property type="term" value="F:hydrolase activity"/>
    <property type="evidence" value="ECO:0007669"/>
    <property type="project" value="UniProtKB-KW"/>
</dbReference>
<organism evidence="7 8">
    <name type="scientific">Propionivibrio dicarboxylicus</name>
    <dbReference type="NCBI Taxonomy" id="83767"/>
    <lineage>
        <taxon>Bacteria</taxon>
        <taxon>Pseudomonadati</taxon>
        <taxon>Pseudomonadota</taxon>
        <taxon>Betaproteobacteria</taxon>
        <taxon>Rhodocyclales</taxon>
        <taxon>Rhodocyclaceae</taxon>
        <taxon>Propionivibrio</taxon>
    </lineage>
</organism>
<sequence length="267" mass="30603">MNTYTLRAIVTGFTHTHKGTYIYHHSTHAYYDTEGYAELPVTIFLIEGAGKKILVDSGMSNTEIAHKYHHPGSYQPEGYAVHEQLAKMGITPEEIDIVIFTHLHWDHVYHLAKFKNAKFYVQRAEYEFAMNPIPLYYKSYEYPVLGLEPQFKDTKFELLDGEAEIIDGISVYPTPGHSIGHQVVVVNTEAGEYHCCGDAMFTYDNLKPIPKIHYTITPPARFENITESWRSIETIKRRAKSQEFILLTHEAAMIELYEKGIVLGKKA</sequence>
<dbReference type="SUPFAM" id="SSF56281">
    <property type="entry name" value="Metallo-hydrolase/oxidoreductase"/>
    <property type="match status" value="1"/>
</dbReference>
<keyword evidence="8" id="KW-1185">Reference proteome</keyword>
<dbReference type="STRING" id="83767.SAMN05660652_01485"/>
<dbReference type="PANTHER" id="PTHR42978:SF7">
    <property type="entry name" value="METALLO-HYDROLASE RV2300C-RELATED"/>
    <property type="match status" value="1"/>
</dbReference>
<dbReference type="InterPro" id="IPR051013">
    <property type="entry name" value="MBL_superfamily_lactonases"/>
</dbReference>
<keyword evidence="4" id="KW-0378">Hydrolase</keyword>
<evidence type="ECO:0000256" key="5">
    <source>
        <dbReference type="ARBA" id="ARBA00022833"/>
    </source>
</evidence>
<name>A0A1G8BD99_9RHOO</name>
<dbReference type="AlphaFoldDB" id="A0A1G8BD99"/>
<evidence type="ECO:0000313" key="7">
    <source>
        <dbReference type="EMBL" id="SDH31003.1"/>
    </source>
</evidence>
<reference evidence="7 8" key="1">
    <citation type="submission" date="2016-10" db="EMBL/GenBank/DDBJ databases">
        <authorList>
            <person name="de Groot N.N."/>
        </authorList>
    </citation>
    <scope>NUCLEOTIDE SEQUENCE [LARGE SCALE GENOMIC DNA]</scope>
    <source>
        <strain evidence="7 8">DSM 5885</strain>
    </source>
</reference>
<dbReference type="CDD" id="cd07729">
    <property type="entry name" value="AHL_lactonase_MBL-fold"/>
    <property type="match status" value="1"/>
</dbReference>
<keyword evidence="5" id="KW-0862">Zinc</keyword>
<dbReference type="Pfam" id="PF00753">
    <property type="entry name" value="Lactamase_B"/>
    <property type="match status" value="1"/>
</dbReference>
<dbReference type="InterPro" id="IPR001279">
    <property type="entry name" value="Metallo-B-lactamas"/>
</dbReference>
<evidence type="ECO:0000256" key="4">
    <source>
        <dbReference type="ARBA" id="ARBA00022801"/>
    </source>
</evidence>
<dbReference type="PANTHER" id="PTHR42978">
    <property type="entry name" value="QUORUM-QUENCHING LACTONASE YTNP-RELATED-RELATED"/>
    <property type="match status" value="1"/>
</dbReference>
<dbReference type="SMART" id="SM00849">
    <property type="entry name" value="Lactamase_B"/>
    <property type="match status" value="1"/>
</dbReference>
<feature type="domain" description="Metallo-beta-lactamase" evidence="6">
    <location>
        <begin position="40"/>
        <end position="249"/>
    </location>
</feature>
<evidence type="ECO:0000259" key="6">
    <source>
        <dbReference type="SMART" id="SM00849"/>
    </source>
</evidence>